<proteinExistence type="predicted"/>
<dbReference type="Proteomes" id="UP001066276">
    <property type="component" value="Chromosome 5"/>
</dbReference>
<name>A0AAV7RL69_PLEWA</name>
<evidence type="ECO:0000256" key="1">
    <source>
        <dbReference type="SAM" id="MobiDB-lite"/>
    </source>
</evidence>
<gene>
    <name evidence="2" type="ORF">NDU88_004315</name>
</gene>
<feature type="compositionally biased region" description="Low complexity" evidence="1">
    <location>
        <begin position="172"/>
        <end position="190"/>
    </location>
</feature>
<feature type="compositionally biased region" description="Basic and acidic residues" evidence="1">
    <location>
        <begin position="130"/>
        <end position="158"/>
    </location>
</feature>
<dbReference type="AlphaFoldDB" id="A0AAV7RL69"/>
<comment type="caution">
    <text evidence="2">The sequence shown here is derived from an EMBL/GenBank/DDBJ whole genome shotgun (WGS) entry which is preliminary data.</text>
</comment>
<feature type="compositionally biased region" description="Polar residues" evidence="1">
    <location>
        <begin position="191"/>
        <end position="208"/>
    </location>
</feature>
<organism evidence="2 3">
    <name type="scientific">Pleurodeles waltl</name>
    <name type="common">Iberian ribbed newt</name>
    <dbReference type="NCBI Taxonomy" id="8319"/>
    <lineage>
        <taxon>Eukaryota</taxon>
        <taxon>Metazoa</taxon>
        <taxon>Chordata</taxon>
        <taxon>Craniata</taxon>
        <taxon>Vertebrata</taxon>
        <taxon>Euteleostomi</taxon>
        <taxon>Amphibia</taxon>
        <taxon>Batrachia</taxon>
        <taxon>Caudata</taxon>
        <taxon>Salamandroidea</taxon>
        <taxon>Salamandridae</taxon>
        <taxon>Pleurodelinae</taxon>
        <taxon>Pleurodeles</taxon>
    </lineage>
</organism>
<feature type="region of interest" description="Disordered" evidence="1">
    <location>
        <begin position="118"/>
        <end position="216"/>
    </location>
</feature>
<evidence type="ECO:0000313" key="3">
    <source>
        <dbReference type="Proteomes" id="UP001066276"/>
    </source>
</evidence>
<sequence length="339" mass="37836">MRSRATERSQEEAVAVTRSLPPDLVWISKLIIEPIFSAPGSLHWRRRCSGDREERRQCFFPDQAARRDTVSHVEGVGPTRRRGRRASVGKLWTAIALECLDLSQWDIIFRLPSHPSTVCAEAERRRRRDSSHQEDRSRRRRTETRTRRESALQRDRIRIQTRPQVQREVRRSSGTSRSRSGLGRETSESSPVQQQPPGNTNYSSNKSKGSPLAHGRSDQIRLSDLIGCPIQPYGAADVSVSGDMSADTRCHPHPILSVKSGRMETLFSIHPGWGSDRMGSDEGGQAVCSHPIPHREQRGSDISLSAHSAETELSSAGSAGISGSIPAEQRTVRNIFVCH</sequence>
<dbReference type="EMBL" id="JANPWB010000009">
    <property type="protein sequence ID" value="KAJ1151535.1"/>
    <property type="molecule type" value="Genomic_DNA"/>
</dbReference>
<accession>A0AAV7RL69</accession>
<protein>
    <submittedName>
        <fullName evidence="2">Uncharacterized protein</fullName>
    </submittedName>
</protein>
<keyword evidence="3" id="KW-1185">Reference proteome</keyword>
<evidence type="ECO:0000313" key="2">
    <source>
        <dbReference type="EMBL" id="KAJ1151535.1"/>
    </source>
</evidence>
<reference evidence="2" key="1">
    <citation type="journal article" date="2022" name="bioRxiv">
        <title>Sequencing and chromosome-scale assembly of the giantPleurodeles waltlgenome.</title>
        <authorList>
            <person name="Brown T."/>
            <person name="Elewa A."/>
            <person name="Iarovenko S."/>
            <person name="Subramanian E."/>
            <person name="Araus A.J."/>
            <person name="Petzold A."/>
            <person name="Susuki M."/>
            <person name="Suzuki K.-i.T."/>
            <person name="Hayashi T."/>
            <person name="Toyoda A."/>
            <person name="Oliveira C."/>
            <person name="Osipova E."/>
            <person name="Leigh N.D."/>
            <person name="Simon A."/>
            <person name="Yun M.H."/>
        </authorList>
    </citation>
    <scope>NUCLEOTIDE SEQUENCE</scope>
    <source>
        <strain evidence="2">20211129_DDA</strain>
        <tissue evidence="2">Liver</tissue>
    </source>
</reference>